<dbReference type="KEGG" id="cci:CC1G_11141"/>
<protein>
    <submittedName>
        <fullName evidence="1">Uncharacterized protein</fullName>
    </submittedName>
</protein>
<accession>A8N4S5</accession>
<evidence type="ECO:0000313" key="2">
    <source>
        <dbReference type="Proteomes" id="UP000001861"/>
    </source>
</evidence>
<name>A8N4S5_COPC7</name>
<organism evidence="1 2">
    <name type="scientific">Coprinopsis cinerea (strain Okayama-7 / 130 / ATCC MYA-4618 / FGSC 9003)</name>
    <name type="common">Inky cap fungus</name>
    <name type="synonym">Hormographiella aspergillata</name>
    <dbReference type="NCBI Taxonomy" id="240176"/>
    <lineage>
        <taxon>Eukaryota</taxon>
        <taxon>Fungi</taxon>
        <taxon>Dikarya</taxon>
        <taxon>Basidiomycota</taxon>
        <taxon>Agaricomycotina</taxon>
        <taxon>Agaricomycetes</taxon>
        <taxon>Agaricomycetidae</taxon>
        <taxon>Agaricales</taxon>
        <taxon>Agaricineae</taxon>
        <taxon>Psathyrellaceae</taxon>
        <taxon>Coprinopsis</taxon>
    </lineage>
</organism>
<reference evidence="1 2" key="1">
    <citation type="journal article" date="2010" name="Proc. Natl. Acad. Sci. U.S.A.">
        <title>Insights into evolution of multicellular fungi from the assembled chromosomes of the mushroom Coprinopsis cinerea (Coprinus cinereus).</title>
        <authorList>
            <person name="Stajich J.E."/>
            <person name="Wilke S.K."/>
            <person name="Ahren D."/>
            <person name="Au C.H."/>
            <person name="Birren B.W."/>
            <person name="Borodovsky M."/>
            <person name="Burns C."/>
            <person name="Canback B."/>
            <person name="Casselton L.A."/>
            <person name="Cheng C.K."/>
            <person name="Deng J."/>
            <person name="Dietrich F.S."/>
            <person name="Fargo D.C."/>
            <person name="Farman M.L."/>
            <person name="Gathman A.C."/>
            <person name="Goldberg J."/>
            <person name="Guigo R."/>
            <person name="Hoegger P.J."/>
            <person name="Hooker J.B."/>
            <person name="Huggins A."/>
            <person name="James T.Y."/>
            <person name="Kamada T."/>
            <person name="Kilaru S."/>
            <person name="Kodira C."/>
            <person name="Kues U."/>
            <person name="Kupfer D."/>
            <person name="Kwan H.S."/>
            <person name="Lomsadze A."/>
            <person name="Li W."/>
            <person name="Lilly W.W."/>
            <person name="Ma L.J."/>
            <person name="Mackey A.J."/>
            <person name="Manning G."/>
            <person name="Martin F."/>
            <person name="Muraguchi H."/>
            <person name="Natvig D.O."/>
            <person name="Palmerini H."/>
            <person name="Ramesh M.A."/>
            <person name="Rehmeyer C.J."/>
            <person name="Roe B.A."/>
            <person name="Shenoy N."/>
            <person name="Stanke M."/>
            <person name="Ter-Hovhannisyan V."/>
            <person name="Tunlid A."/>
            <person name="Velagapudi R."/>
            <person name="Vision T.J."/>
            <person name="Zeng Q."/>
            <person name="Zolan M.E."/>
            <person name="Pukkila P.J."/>
        </authorList>
    </citation>
    <scope>NUCLEOTIDE SEQUENCE [LARGE SCALE GENOMIC DNA]</scope>
    <source>
        <strain evidence="2">Okayama-7 / 130 / ATCC MYA-4618 / FGSC 9003</strain>
    </source>
</reference>
<evidence type="ECO:0000313" key="1">
    <source>
        <dbReference type="EMBL" id="EAU91955.2"/>
    </source>
</evidence>
<dbReference type="EMBL" id="AACS02000003">
    <property type="protein sequence ID" value="EAU91955.2"/>
    <property type="molecule type" value="Genomic_DNA"/>
</dbReference>
<proteinExistence type="predicted"/>
<dbReference type="GeneID" id="6006308"/>
<comment type="caution">
    <text evidence="1">The sequence shown here is derived from an EMBL/GenBank/DDBJ whole genome shotgun (WGS) entry which is preliminary data.</text>
</comment>
<dbReference type="OrthoDB" id="3016337at2759"/>
<keyword evidence="2" id="KW-1185">Reference proteome</keyword>
<dbReference type="AlphaFoldDB" id="A8N4S5"/>
<dbReference type="HOGENOM" id="CLU_128304_0_0_1"/>
<gene>
    <name evidence="1" type="ORF">CC1G_11141</name>
</gene>
<dbReference type="VEuPathDB" id="FungiDB:CC1G_11141"/>
<dbReference type="RefSeq" id="XP_001829871.2">
    <property type="nucleotide sequence ID" value="XM_001829819.2"/>
</dbReference>
<dbReference type="Proteomes" id="UP000001861">
    <property type="component" value="Unassembled WGS sequence"/>
</dbReference>
<sequence length="154" mass="17422">MEFKRTAGATQTGSYYPVLKMQPYMLENPGLANLDPAQGKRVFPKVFAIPLRGTDLEAWAKRHFPDEVLVGTAAHYAFRTRAPAMLPPEITRLVYVVLPTEDKTSYWESLALVIGSNLSGTDMRRAEDKELVAKVRKVLGVETPPGWHYFYTEY</sequence>
<dbReference type="InParanoid" id="A8N4S5"/>